<dbReference type="Proteomes" id="UP000011761">
    <property type="component" value="Unassembled WGS sequence"/>
</dbReference>
<gene>
    <name evidence="1" type="ORF">BAUCODRAFT_375617</name>
</gene>
<protein>
    <submittedName>
        <fullName evidence="1">Uncharacterized protein</fullName>
    </submittedName>
</protein>
<dbReference type="AlphaFoldDB" id="M2N3Q4"/>
<sequence>MAEVGQRLEQSSATTQVPRVYSTRMLMRLGQSMSATPSVLTATEGAASAVLDQPQYADTAMRDPQDDVFSDIAQRAAMSEHQQHDPRLDDFAYHNTRPHHHSLHADSEQLREAQEDARVFTAAARARFRQHLPPTHPHPEIKLTRHDDGDLVRYDLDISRHSTDLGQQRWCQRNVIRFNWCNARRNGSLRGSAWRSVEVDPANVGILGIERLDAIVGFEIEVAVARGCILETLGQEIWAVWCGSGEERTVYEVEEEEEVVVRGYPRSPWWMEEMLNRELCVGFELRMGGADGSAVYTAV</sequence>
<evidence type="ECO:0000313" key="1">
    <source>
        <dbReference type="EMBL" id="EMC98608.1"/>
    </source>
</evidence>
<accession>M2N3Q4</accession>
<organism evidence="1 2">
    <name type="scientific">Baudoinia panamericana (strain UAMH 10762)</name>
    <name type="common">Angels' share fungus</name>
    <name type="synonym">Baudoinia compniacensis (strain UAMH 10762)</name>
    <dbReference type="NCBI Taxonomy" id="717646"/>
    <lineage>
        <taxon>Eukaryota</taxon>
        <taxon>Fungi</taxon>
        <taxon>Dikarya</taxon>
        <taxon>Ascomycota</taxon>
        <taxon>Pezizomycotina</taxon>
        <taxon>Dothideomycetes</taxon>
        <taxon>Dothideomycetidae</taxon>
        <taxon>Mycosphaerellales</taxon>
        <taxon>Teratosphaeriaceae</taxon>
        <taxon>Baudoinia</taxon>
    </lineage>
</organism>
<dbReference type="HOGENOM" id="CLU_930621_0_0_1"/>
<dbReference type="KEGG" id="bcom:BAUCODRAFT_375617"/>
<proteinExistence type="predicted"/>
<dbReference type="RefSeq" id="XP_007673832.1">
    <property type="nucleotide sequence ID" value="XM_007675642.1"/>
</dbReference>
<name>M2N3Q4_BAUPA</name>
<reference evidence="1 2" key="1">
    <citation type="journal article" date="2012" name="PLoS Pathog.">
        <title>Diverse lifestyles and strategies of plant pathogenesis encoded in the genomes of eighteen Dothideomycetes fungi.</title>
        <authorList>
            <person name="Ohm R.A."/>
            <person name="Feau N."/>
            <person name="Henrissat B."/>
            <person name="Schoch C.L."/>
            <person name="Horwitz B.A."/>
            <person name="Barry K.W."/>
            <person name="Condon B.J."/>
            <person name="Copeland A.C."/>
            <person name="Dhillon B."/>
            <person name="Glaser F."/>
            <person name="Hesse C.N."/>
            <person name="Kosti I."/>
            <person name="LaButti K."/>
            <person name="Lindquist E.A."/>
            <person name="Lucas S."/>
            <person name="Salamov A.A."/>
            <person name="Bradshaw R.E."/>
            <person name="Ciuffetti L."/>
            <person name="Hamelin R.C."/>
            <person name="Kema G.H.J."/>
            <person name="Lawrence C."/>
            <person name="Scott J.A."/>
            <person name="Spatafora J.W."/>
            <person name="Turgeon B.G."/>
            <person name="de Wit P.J.G.M."/>
            <person name="Zhong S."/>
            <person name="Goodwin S.B."/>
            <person name="Grigoriev I.V."/>
        </authorList>
    </citation>
    <scope>NUCLEOTIDE SEQUENCE [LARGE SCALE GENOMIC DNA]</scope>
    <source>
        <strain evidence="1 2">UAMH 10762</strain>
    </source>
</reference>
<evidence type="ECO:0000313" key="2">
    <source>
        <dbReference type="Proteomes" id="UP000011761"/>
    </source>
</evidence>
<keyword evidence="2" id="KW-1185">Reference proteome</keyword>
<dbReference type="EMBL" id="KB445552">
    <property type="protein sequence ID" value="EMC98608.1"/>
    <property type="molecule type" value="Genomic_DNA"/>
</dbReference>
<dbReference type="GeneID" id="19113274"/>